<dbReference type="GO" id="GO:0008745">
    <property type="term" value="F:N-acetylmuramoyl-L-alanine amidase activity"/>
    <property type="evidence" value="ECO:0007669"/>
    <property type="project" value="InterPro"/>
</dbReference>
<dbReference type="PANTHER" id="PTHR30404">
    <property type="entry name" value="N-ACETYLMURAMOYL-L-ALANINE AMIDASE"/>
    <property type="match status" value="1"/>
</dbReference>
<evidence type="ECO:0000256" key="4">
    <source>
        <dbReference type="ARBA" id="ARBA00022801"/>
    </source>
</evidence>
<dbReference type="CDD" id="cd02696">
    <property type="entry name" value="MurNAc-LAA"/>
    <property type="match status" value="1"/>
</dbReference>
<protein>
    <recommendedName>
        <fullName evidence="6">LysM domain-containing protein</fullName>
    </recommendedName>
</protein>
<keyword evidence="5" id="KW-0961">Cell wall biogenesis/degradation</keyword>
<dbReference type="Gene3D" id="3.40.630.40">
    <property type="entry name" value="Zn-dependent exopeptidases"/>
    <property type="match status" value="1"/>
</dbReference>
<dbReference type="Pfam" id="PF01476">
    <property type="entry name" value="LysM"/>
    <property type="match status" value="1"/>
</dbReference>
<keyword evidence="3" id="KW-0574">Periplasm</keyword>
<dbReference type="GO" id="GO:0030288">
    <property type="term" value="C:outer membrane-bounded periplasmic space"/>
    <property type="evidence" value="ECO:0007669"/>
    <property type="project" value="TreeGrafter"/>
</dbReference>
<evidence type="ECO:0000256" key="5">
    <source>
        <dbReference type="ARBA" id="ARBA00023316"/>
    </source>
</evidence>
<comment type="subcellular location">
    <subcellularLocation>
        <location evidence="1">Periplasm</location>
    </subcellularLocation>
</comment>
<dbReference type="CDD" id="cd00118">
    <property type="entry name" value="LysM"/>
    <property type="match status" value="1"/>
</dbReference>
<dbReference type="InterPro" id="IPR050695">
    <property type="entry name" value="N-acetylmuramoyl_amidase_3"/>
</dbReference>
<dbReference type="SUPFAM" id="SSF53187">
    <property type="entry name" value="Zn-dependent exopeptidases"/>
    <property type="match status" value="1"/>
</dbReference>
<feature type="domain" description="LysM" evidence="6">
    <location>
        <begin position="393"/>
        <end position="436"/>
    </location>
</feature>
<sequence length="443" mass="48740">VGYTILLAKLVSVGLFVQFCLGQTNSLEGIRVHDAPNYTRVVFDTRSKTKYHVFMLDNPKRVVVDLDDTAKSQKLDPKQVESRVVAAIRRAERPQGSYRVVLDLKRAVKAPKTFALNPVRPYGHRLVVDLYWGSSEQKSVVQAQLDGQRDVVITIDAGHGGEDPGAIGVNKIFEKNVVLSIARGVKRHLDATKGFNAVLVRDGDYYVPLRKRPRLAREARSDFFVSIHADAFRSPAVSGASVYALSRKRATSETARWLVENENRSDLIGGVGKVVLDDYDDSVAEMLLDLSMDANLVHSIDAGETVLAALSEVARLHKGQLEQAGFVVLKSPDVPSILVETGYISNPNEARLLATSKYQQQIARAIANGVREYMRQNPPPGSLIAVLSDSETIRHLVKRGDTLSEIALRYDVSAAAIRSANRLRGNVIKTGEVLIIPRLGQES</sequence>
<keyword evidence="2" id="KW-0732">Signal</keyword>
<evidence type="ECO:0000256" key="3">
    <source>
        <dbReference type="ARBA" id="ARBA00022764"/>
    </source>
</evidence>
<name>A0A381PMY2_9ZZZZ</name>
<dbReference type="InterPro" id="IPR036779">
    <property type="entry name" value="LysM_dom_sf"/>
</dbReference>
<evidence type="ECO:0000259" key="6">
    <source>
        <dbReference type="PROSITE" id="PS51782"/>
    </source>
</evidence>
<dbReference type="FunFam" id="3.40.630.40:FF:000001">
    <property type="entry name" value="N-acetylmuramoyl-L-alanine amidase"/>
    <property type="match status" value="1"/>
</dbReference>
<reference evidence="7" key="1">
    <citation type="submission" date="2018-05" db="EMBL/GenBank/DDBJ databases">
        <authorList>
            <person name="Lanie J.A."/>
            <person name="Ng W.-L."/>
            <person name="Kazmierczak K.M."/>
            <person name="Andrzejewski T.M."/>
            <person name="Davidsen T.M."/>
            <person name="Wayne K.J."/>
            <person name="Tettelin H."/>
            <person name="Glass J.I."/>
            <person name="Rusch D."/>
            <person name="Podicherti R."/>
            <person name="Tsui H.-C.T."/>
            <person name="Winkler M.E."/>
        </authorList>
    </citation>
    <scope>NUCLEOTIDE SEQUENCE</scope>
</reference>
<dbReference type="SMART" id="SM00646">
    <property type="entry name" value="Ami_3"/>
    <property type="match status" value="1"/>
</dbReference>
<dbReference type="Gene3D" id="3.10.350.10">
    <property type="entry name" value="LysM domain"/>
    <property type="match status" value="1"/>
</dbReference>
<dbReference type="InterPro" id="IPR002508">
    <property type="entry name" value="MurNAc-LAA_cat"/>
</dbReference>
<dbReference type="GO" id="GO:0009253">
    <property type="term" value="P:peptidoglycan catabolic process"/>
    <property type="evidence" value="ECO:0007669"/>
    <property type="project" value="InterPro"/>
</dbReference>
<proteinExistence type="predicted"/>
<dbReference type="Pfam" id="PF01520">
    <property type="entry name" value="Amidase_3"/>
    <property type="match status" value="1"/>
</dbReference>
<dbReference type="SMART" id="SM00257">
    <property type="entry name" value="LysM"/>
    <property type="match status" value="1"/>
</dbReference>
<evidence type="ECO:0000256" key="1">
    <source>
        <dbReference type="ARBA" id="ARBA00004418"/>
    </source>
</evidence>
<keyword evidence="4" id="KW-0378">Hydrolase</keyword>
<dbReference type="Gene3D" id="2.60.40.3500">
    <property type="match status" value="1"/>
</dbReference>
<evidence type="ECO:0000313" key="7">
    <source>
        <dbReference type="EMBL" id="SUZ67984.1"/>
    </source>
</evidence>
<feature type="non-terminal residue" evidence="7">
    <location>
        <position position="1"/>
    </location>
</feature>
<gene>
    <name evidence="7" type="ORF">METZ01_LOCUS20838</name>
</gene>
<evidence type="ECO:0000256" key="2">
    <source>
        <dbReference type="ARBA" id="ARBA00022729"/>
    </source>
</evidence>
<organism evidence="7">
    <name type="scientific">marine metagenome</name>
    <dbReference type="NCBI Taxonomy" id="408172"/>
    <lineage>
        <taxon>unclassified sequences</taxon>
        <taxon>metagenomes</taxon>
        <taxon>ecological metagenomes</taxon>
    </lineage>
</organism>
<accession>A0A381PMY2</accession>
<dbReference type="SUPFAM" id="SSF54106">
    <property type="entry name" value="LysM domain"/>
    <property type="match status" value="1"/>
</dbReference>
<dbReference type="EMBL" id="UINC01001027">
    <property type="protein sequence ID" value="SUZ67984.1"/>
    <property type="molecule type" value="Genomic_DNA"/>
</dbReference>
<dbReference type="PANTHER" id="PTHR30404:SF0">
    <property type="entry name" value="N-ACETYLMURAMOYL-L-ALANINE AMIDASE AMIC"/>
    <property type="match status" value="1"/>
</dbReference>
<dbReference type="PROSITE" id="PS51782">
    <property type="entry name" value="LYSM"/>
    <property type="match status" value="1"/>
</dbReference>
<dbReference type="Pfam" id="PF11741">
    <property type="entry name" value="AMIN"/>
    <property type="match status" value="1"/>
</dbReference>
<dbReference type="InterPro" id="IPR021731">
    <property type="entry name" value="AMIN_dom"/>
</dbReference>
<dbReference type="InterPro" id="IPR018392">
    <property type="entry name" value="LysM"/>
</dbReference>
<dbReference type="GO" id="GO:0071555">
    <property type="term" value="P:cell wall organization"/>
    <property type="evidence" value="ECO:0007669"/>
    <property type="project" value="UniProtKB-KW"/>
</dbReference>
<dbReference type="AlphaFoldDB" id="A0A381PMY2"/>